<evidence type="ECO:0000313" key="1">
    <source>
        <dbReference type="EMBL" id="KAG0425725.1"/>
    </source>
</evidence>
<gene>
    <name evidence="1" type="ORF">HPB47_027103</name>
</gene>
<protein>
    <submittedName>
        <fullName evidence="1">Uncharacterized protein</fullName>
    </submittedName>
</protein>
<sequence>MQFAGSAAALQPKGTLPGFLGAPQGETTTATLLRSSLLDLDLTTGLSILDVCQTDSLKLKEFRDRARARPFWSQRARAPLARPWHEEVFMQRLGTDVAMHAASKKHASNLQCKEKQHRLQQFFCREDSDVIRAECLFTGFLLEHNIPLGASEHDGPLLRKMFPKSDVAKSYACSRTKTTAIVGEMARHAQGSTVSALKKGVFSVAIDGSNDNQAQLLVRPGLLKEHKDLLRIDYKSRGAQRDDEDIVTRQEPKYIVDRLLPTLLPVEQQESKDEALNFLEMEYVKLQAFDIPPDVLQEEQADVQWNTISHIKGAVGLLKFGPARWRGRSVESVNMDSNAALASEFELPISDLTPTEREYACGNLRHHPTETAQLATSGPQAPKQ</sequence>
<keyword evidence="2" id="KW-1185">Reference proteome</keyword>
<comment type="caution">
    <text evidence="1">The sequence shown here is derived from an EMBL/GenBank/DDBJ whole genome shotgun (WGS) entry which is preliminary data.</text>
</comment>
<name>A0AC60PZ71_IXOPE</name>
<accession>A0AC60PZ71</accession>
<evidence type="ECO:0000313" key="2">
    <source>
        <dbReference type="Proteomes" id="UP000805193"/>
    </source>
</evidence>
<dbReference type="EMBL" id="JABSTQ010009806">
    <property type="protein sequence ID" value="KAG0425725.1"/>
    <property type="molecule type" value="Genomic_DNA"/>
</dbReference>
<dbReference type="Proteomes" id="UP000805193">
    <property type="component" value="Unassembled WGS sequence"/>
</dbReference>
<reference evidence="1 2" key="1">
    <citation type="journal article" date="2020" name="Cell">
        <title>Large-Scale Comparative Analyses of Tick Genomes Elucidate Their Genetic Diversity and Vector Capacities.</title>
        <authorList>
            <consortium name="Tick Genome and Microbiome Consortium (TIGMIC)"/>
            <person name="Jia N."/>
            <person name="Wang J."/>
            <person name="Shi W."/>
            <person name="Du L."/>
            <person name="Sun Y."/>
            <person name="Zhan W."/>
            <person name="Jiang J.F."/>
            <person name="Wang Q."/>
            <person name="Zhang B."/>
            <person name="Ji P."/>
            <person name="Bell-Sakyi L."/>
            <person name="Cui X.M."/>
            <person name="Yuan T.T."/>
            <person name="Jiang B.G."/>
            <person name="Yang W.F."/>
            <person name="Lam T.T."/>
            <person name="Chang Q.C."/>
            <person name="Ding S.J."/>
            <person name="Wang X.J."/>
            <person name="Zhu J.G."/>
            <person name="Ruan X.D."/>
            <person name="Zhao L."/>
            <person name="Wei J.T."/>
            <person name="Ye R.Z."/>
            <person name="Que T.C."/>
            <person name="Du C.H."/>
            <person name="Zhou Y.H."/>
            <person name="Cheng J.X."/>
            <person name="Dai P.F."/>
            <person name="Guo W.B."/>
            <person name="Han X.H."/>
            <person name="Huang E.J."/>
            <person name="Li L.F."/>
            <person name="Wei W."/>
            <person name="Gao Y.C."/>
            <person name="Liu J.Z."/>
            <person name="Shao H.Z."/>
            <person name="Wang X."/>
            <person name="Wang C.C."/>
            <person name="Yang T.C."/>
            <person name="Huo Q.B."/>
            <person name="Li W."/>
            <person name="Chen H.Y."/>
            <person name="Chen S.E."/>
            <person name="Zhou L.G."/>
            <person name="Ni X.B."/>
            <person name="Tian J.H."/>
            <person name="Sheng Y."/>
            <person name="Liu T."/>
            <person name="Pan Y.S."/>
            <person name="Xia L.Y."/>
            <person name="Li J."/>
            <person name="Zhao F."/>
            <person name="Cao W.C."/>
        </authorList>
    </citation>
    <scope>NUCLEOTIDE SEQUENCE [LARGE SCALE GENOMIC DNA]</scope>
    <source>
        <strain evidence="1">Iper-2018</strain>
    </source>
</reference>
<organism evidence="1 2">
    <name type="scientific">Ixodes persulcatus</name>
    <name type="common">Taiga tick</name>
    <dbReference type="NCBI Taxonomy" id="34615"/>
    <lineage>
        <taxon>Eukaryota</taxon>
        <taxon>Metazoa</taxon>
        <taxon>Ecdysozoa</taxon>
        <taxon>Arthropoda</taxon>
        <taxon>Chelicerata</taxon>
        <taxon>Arachnida</taxon>
        <taxon>Acari</taxon>
        <taxon>Parasitiformes</taxon>
        <taxon>Ixodida</taxon>
        <taxon>Ixodoidea</taxon>
        <taxon>Ixodidae</taxon>
        <taxon>Ixodinae</taxon>
        <taxon>Ixodes</taxon>
    </lineage>
</organism>
<proteinExistence type="predicted"/>